<evidence type="ECO:0000256" key="1">
    <source>
        <dbReference type="ARBA" id="ARBA00007274"/>
    </source>
</evidence>
<evidence type="ECO:0000313" key="3">
    <source>
        <dbReference type="Proteomes" id="UP000542111"/>
    </source>
</evidence>
<proteinExistence type="inferred from homology"/>
<dbReference type="EMBL" id="JAAQYP010000015">
    <property type="protein sequence ID" value="NNA95876.1"/>
    <property type="molecule type" value="Genomic_DNA"/>
</dbReference>
<name>A0A7Y1MPG1_9PSED</name>
<gene>
    <name evidence="2" type="ORF">HBO33_11915</name>
</gene>
<dbReference type="SUPFAM" id="SSF51161">
    <property type="entry name" value="Trimeric LpxA-like enzymes"/>
    <property type="match status" value="1"/>
</dbReference>
<sequence length="215" mass="24158">MDGKNLKFLSKLLNRSHRKKIRETPKLQRGTQRLRIRYPSYTFGEATYGEPIVHDWHEGSTLRVGAYTSIASGVEIFLGGHHRTDWISCYPFPAKIDEASHIRDYGGTNGDVQIGSDCWISSNAMILSGVTIGDGAVVAAGAVVTKDVEPYAVVGGNPARFIKWRFQEHQRDLLQKSQWWTWAESEVRACSQLLCSADFEQFERYLDNRSASSSA</sequence>
<organism evidence="2 3">
    <name type="scientific">Pseudomonas gessardii</name>
    <dbReference type="NCBI Taxonomy" id="78544"/>
    <lineage>
        <taxon>Bacteria</taxon>
        <taxon>Pseudomonadati</taxon>
        <taxon>Pseudomonadota</taxon>
        <taxon>Gammaproteobacteria</taxon>
        <taxon>Pseudomonadales</taxon>
        <taxon>Pseudomonadaceae</taxon>
        <taxon>Pseudomonas</taxon>
    </lineage>
</organism>
<dbReference type="InterPro" id="IPR001451">
    <property type="entry name" value="Hexapep"/>
</dbReference>
<comment type="similarity">
    <text evidence="1">Belongs to the transferase hexapeptide repeat family.</text>
</comment>
<keyword evidence="2" id="KW-0808">Transferase</keyword>
<dbReference type="CDD" id="cd03349">
    <property type="entry name" value="LbH_XAT"/>
    <property type="match status" value="1"/>
</dbReference>
<dbReference type="InterPro" id="IPR050179">
    <property type="entry name" value="Trans_hexapeptide_repeat"/>
</dbReference>
<dbReference type="GO" id="GO:0016740">
    <property type="term" value="F:transferase activity"/>
    <property type="evidence" value="ECO:0007669"/>
    <property type="project" value="UniProtKB-KW"/>
</dbReference>
<dbReference type="Proteomes" id="UP000542111">
    <property type="component" value="Unassembled WGS sequence"/>
</dbReference>
<accession>A0A7Y1MPG1</accession>
<dbReference type="InterPro" id="IPR011004">
    <property type="entry name" value="Trimer_LpxA-like_sf"/>
</dbReference>
<dbReference type="Pfam" id="PF00132">
    <property type="entry name" value="Hexapep"/>
    <property type="match status" value="1"/>
</dbReference>
<protein>
    <submittedName>
        <fullName evidence="2">CatB-related O-acetyltransferase</fullName>
    </submittedName>
</protein>
<dbReference type="PANTHER" id="PTHR43300:SF11">
    <property type="entry name" value="ACETYLTRANSFERASE RV3034C-RELATED"/>
    <property type="match status" value="1"/>
</dbReference>
<dbReference type="AlphaFoldDB" id="A0A7Y1MPG1"/>
<dbReference type="PANTHER" id="PTHR43300">
    <property type="entry name" value="ACETYLTRANSFERASE"/>
    <property type="match status" value="1"/>
</dbReference>
<evidence type="ECO:0000313" key="2">
    <source>
        <dbReference type="EMBL" id="NNA95876.1"/>
    </source>
</evidence>
<dbReference type="Gene3D" id="2.160.10.10">
    <property type="entry name" value="Hexapeptide repeat proteins"/>
    <property type="match status" value="1"/>
</dbReference>
<reference evidence="2 3" key="1">
    <citation type="journal article" date="2020" name="Front. Microbiol.">
        <title>Genetic Organization of the aprX-lipA2 Operon Affects the Proteolytic Potential of Pseudomonas Species in Milk.</title>
        <authorList>
            <person name="Maier C."/>
            <person name="Huptas C."/>
            <person name="von Neubeck M."/>
            <person name="Scherer S."/>
            <person name="Wenning M."/>
            <person name="Lucking G."/>
        </authorList>
    </citation>
    <scope>NUCLEOTIDE SEQUENCE [LARGE SCALE GENOMIC DNA]</scope>
    <source>
        <strain evidence="2 3">G4779</strain>
    </source>
</reference>
<comment type="caution">
    <text evidence="2">The sequence shown here is derived from an EMBL/GenBank/DDBJ whole genome shotgun (WGS) entry which is preliminary data.</text>
</comment>